<keyword evidence="9" id="KW-0489">Methyltransferase</keyword>
<dbReference type="GO" id="GO:0008168">
    <property type="term" value="F:methyltransferase activity"/>
    <property type="evidence" value="ECO:0007669"/>
    <property type="project" value="UniProtKB-KW"/>
</dbReference>
<dbReference type="EC" id="3.1.1.97" evidence="6"/>
<dbReference type="PANTHER" id="PTHR46042">
    <property type="entry name" value="DIPHTHINE METHYLTRANSFERASE"/>
    <property type="match status" value="1"/>
</dbReference>
<dbReference type="InterPro" id="IPR001680">
    <property type="entry name" value="WD40_rpt"/>
</dbReference>
<dbReference type="PANTHER" id="PTHR46042:SF1">
    <property type="entry name" value="DIPHTHINE METHYLTRANSFERASE"/>
    <property type="match status" value="1"/>
</dbReference>
<protein>
    <recommendedName>
        <fullName evidence="6">methylated diphthine methylhydrolase</fullName>
        <ecNumber evidence="6">3.1.1.97</ecNumber>
    </recommendedName>
</protein>
<name>A0A8D8QHW9_9HEMI</name>
<dbReference type="GO" id="GO:0017183">
    <property type="term" value="P:protein histidyl modification to diphthamide"/>
    <property type="evidence" value="ECO:0007669"/>
    <property type="project" value="TreeGrafter"/>
</dbReference>
<organism evidence="9">
    <name type="scientific">Cacopsylla melanoneura</name>
    <dbReference type="NCBI Taxonomy" id="428564"/>
    <lineage>
        <taxon>Eukaryota</taxon>
        <taxon>Metazoa</taxon>
        <taxon>Ecdysozoa</taxon>
        <taxon>Arthropoda</taxon>
        <taxon>Hexapoda</taxon>
        <taxon>Insecta</taxon>
        <taxon>Pterygota</taxon>
        <taxon>Neoptera</taxon>
        <taxon>Paraneoptera</taxon>
        <taxon>Hemiptera</taxon>
        <taxon>Sternorrhyncha</taxon>
        <taxon>Psylloidea</taxon>
        <taxon>Psyllidae</taxon>
        <taxon>Psyllinae</taxon>
        <taxon>Cacopsylla</taxon>
    </lineage>
</organism>
<dbReference type="GO" id="GO:0032259">
    <property type="term" value="P:methylation"/>
    <property type="evidence" value="ECO:0007669"/>
    <property type="project" value="UniProtKB-KW"/>
</dbReference>
<comment type="pathway">
    <text evidence="1">Protein modification; peptidyl-diphthamide biosynthesis.</text>
</comment>
<dbReference type="InterPro" id="IPR036322">
    <property type="entry name" value="WD40_repeat_dom_sf"/>
</dbReference>
<keyword evidence="4" id="KW-0378">Hydrolase</keyword>
<accession>A0A8D8QHW9</accession>
<dbReference type="InterPro" id="IPR052415">
    <property type="entry name" value="Diphthine_MTase"/>
</dbReference>
<evidence type="ECO:0000256" key="5">
    <source>
        <dbReference type="ARBA" id="ARBA00038092"/>
    </source>
</evidence>
<evidence type="ECO:0000256" key="2">
    <source>
        <dbReference type="ARBA" id="ARBA00022574"/>
    </source>
</evidence>
<reference evidence="9" key="1">
    <citation type="submission" date="2021-05" db="EMBL/GenBank/DDBJ databases">
        <authorList>
            <person name="Alioto T."/>
            <person name="Alioto T."/>
            <person name="Gomez Garrido J."/>
        </authorList>
    </citation>
    <scope>NUCLEOTIDE SEQUENCE</scope>
</reference>
<dbReference type="AlphaFoldDB" id="A0A8D8QHW9"/>
<evidence type="ECO:0000256" key="8">
    <source>
        <dbReference type="PROSITE-ProRule" id="PRU00221"/>
    </source>
</evidence>
<keyword evidence="3" id="KW-0677">Repeat</keyword>
<comment type="similarity">
    <text evidence="5">Belongs to the DPH7 family.</text>
</comment>
<keyword evidence="2 8" id="KW-0853">WD repeat</keyword>
<feature type="repeat" description="WD" evidence="8">
    <location>
        <begin position="249"/>
        <end position="293"/>
    </location>
</feature>
<dbReference type="SMART" id="SM00320">
    <property type="entry name" value="WD40"/>
    <property type="match status" value="3"/>
</dbReference>
<dbReference type="Pfam" id="PF00400">
    <property type="entry name" value="WD40"/>
    <property type="match status" value="1"/>
</dbReference>
<dbReference type="InterPro" id="IPR015943">
    <property type="entry name" value="WD40/YVTN_repeat-like_dom_sf"/>
</dbReference>
<evidence type="ECO:0000256" key="1">
    <source>
        <dbReference type="ARBA" id="ARBA00005156"/>
    </source>
</evidence>
<proteinExistence type="inferred from homology"/>
<evidence type="ECO:0000313" key="9">
    <source>
        <dbReference type="EMBL" id="CAG6632086.1"/>
    </source>
</evidence>
<evidence type="ECO:0000256" key="7">
    <source>
        <dbReference type="ARBA" id="ARBA00047551"/>
    </source>
</evidence>
<comment type="catalytic activity">
    <reaction evidence="7">
        <text>diphthine methyl ester-[translation elongation factor 2] + H2O = diphthine-[translation elongation factor 2] + methanol + H(+)</text>
        <dbReference type="Rhea" id="RHEA:42656"/>
        <dbReference type="Rhea" id="RHEA-COMP:10172"/>
        <dbReference type="Rhea" id="RHEA-COMP:10173"/>
        <dbReference type="ChEBI" id="CHEBI:15377"/>
        <dbReference type="ChEBI" id="CHEBI:15378"/>
        <dbReference type="ChEBI" id="CHEBI:17790"/>
        <dbReference type="ChEBI" id="CHEBI:79005"/>
        <dbReference type="ChEBI" id="CHEBI:82696"/>
        <dbReference type="EC" id="3.1.1.97"/>
    </reaction>
</comment>
<dbReference type="EMBL" id="HBUF01078554">
    <property type="protein sequence ID" value="CAG6632086.1"/>
    <property type="molecule type" value="Transcribed_RNA"/>
</dbReference>
<dbReference type="SUPFAM" id="SSF50978">
    <property type="entry name" value="WD40 repeat-like"/>
    <property type="match status" value="1"/>
</dbReference>
<keyword evidence="9" id="KW-0808">Transferase</keyword>
<evidence type="ECO:0000256" key="4">
    <source>
        <dbReference type="ARBA" id="ARBA00022801"/>
    </source>
</evidence>
<dbReference type="PROSITE" id="PS50082">
    <property type="entry name" value="WD_REPEATS_2"/>
    <property type="match status" value="1"/>
</dbReference>
<evidence type="ECO:0000256" key="6">
    <source>
        <dbReference type="ARBA" id="ARBA00039131"/>
    </source>
</evidence>
<dbReference type="GO" id="GO:0005737">
    <property type="term" value="C:cytoplasm"/>
    <property type="evidence" value="ECO:0007669"/>
    <property type="project" value="TreeGrafter"/>
</dbReference>
<sequence length="449" mass="50682">MDSTTICSPWRELQSCRSLYPPDSVEFCPIAPYQDVFLVGTYHLTQSQDGDSAPKTGLDKRKGAIDMYHLNRTEERIQLMRSFDTAAILDIKWNHCKVQDKILFAVVNAIGQLIVYELFCKSADNLLDLDIIKLTSHQLDQGEASEVLGLSLDWSSRNHTSDGNSRSGVPDDVRSQTKGHLVVSDSRGFVHLFELAEGGLILESSWKGHGFEAWIAAFNYAEPTTFYSGGDDCLMKVYDSRQSRPMRIVKEHDAGVTSIQYNTFTTALHTLATGSYDEHVYIWDDRNFKSYRTKVHLEGGVWRIKHQSEGSILTATMYNGFHYVDWRVERGDNSRDGNEIRQGEEIGGKREEVKTDAANVGDTINNRDSVHASTMKNIENALRDSTLNPKSSKIDVKDTPTNEEDNVKVLHYKGHGSIAYGVDSCYLDQKYIVTCSFYDHLIHLSVLDK</sequence>
<dbReference type="Gene3D" id="2.130.10.10">
    <property type="entry name" value="YVTN repeat-like/Quinoprotein amine dehydrogenase"/>
    <property type="match status" value="1"/>
</dbReference>
<dbReference type="GO" id="GO:0061685">
    <property type="term" value="F:diphthine methylesterase activity"/>
    <property type="evidence" value="ECO:0007669"/>
    <property type="project" value="UniProtKB-EC"/>
</dbReference>
<evidence type="ECO:0000256" key="3">
    <source>
        <dbReference type="ARBA" id="ARBA00022737"/>
    </source>
</evidence>